<organism evidence="7 8">
    <name type="scientific">Bacillus mesophilus</name>
    <dbReference type="NCBI Taxonomy" id="1808955"/>
    <lineage>
        <taxon>Bacteria</taxon>
        <taxon>Bacillati</taxon>
        <taxon>Bacillota</taxon>
        <taxon>Bacilli</taxon>
        <taxon>Bacillales</taxon>
        <taxon>Bacillaceae</taxon>
        <taxon>Bacillus</taxon>
    </lineage>
</organism>
<feature type="binding site" evidence="4">
    <location>
        <begin position="156"/>
        <end position="159"/>
    </location>
    <ligand>
        <name>FAD</name>
        <dbReference type="ChEBI" id="CHEBI:57692"/>
    </ligand>
</feature>
<evidence type="ECO:0000256" key="1">
    <source>
        <dbReference type="ARBA" id="ARBA00022630"/>
    </source>
</evidence>
<proteinExistence type="predicted"/>
<dbReference type="RefSeq" id="WP_163178904.1">
    <property type="nucleotide sequence ID" value="NZ_JAAIWM010000002.1"/>
</dbReference>
<dbReference type="InterPro" id="IPR024674">
    <property type="entry name" value="HpaB/PvcC/4-BUDH_N"/>
</dbReference>
<keyword evidence="8" id="KW-1185">Reference proteome</keyword>
<reference evidence="7 8" key="1">
    <citation type="submission" date="2020-02" db="EMBL/GenBank/DDBJ databases">
        <title>Bacillus aquiflavi sp. nov., isolated from yellow water of strong flavor Chinese baijiu in Yibin region of China.</title>
        <authorList>
            <person name="Xie J."/>
        </authorList>
    </citation>
    <scope>NUCLEOTIDE SEQUENCE [LARGE SCALE GENOMIC DNA]</scope>
    <source>
        <strain evidence="7 8">SA4</strain>
    </source>
</reference>
<evidence type="ECO:0000313" key="7">
    <source>
        <dbReference type="EMBL" id="NEY71451.1"/>
    </source>
</evidence>
<keyword evidence="7" id="KW-0503">Monooxygenase</keyword>
<dbReference type="SUPFAM" id="SSF47203">
    <property type="entry name" value="Acyl-CoA dehydrogenase C-terminal domain-like"/>
    <property type="match status" value="1"/>
</dbReference>
<dbReference type="PANTHER" id="PTHR36117">
    <property type="entry name" value="4-HYDROXYPHENYLACETATE 3-MONOOXYGENASE-RELATED"/>
    <property type="match status" value="1"/>
</dbReference>
<feature type="domain" description="HpaB/PvcC/4-BUDH N-terminal" evidence="6">
    <location>
        <begin position="6"/>
        <end position="271"/>
    </location>
</feature>
<dbReference type="GO" id="GO:0010124">
    <property type="term" value="P:phenylacetate catabolic process"/>
    <property type="evidence" value="ECO:0007669"/>
    <property type="project" value="InterPro"/>
</dbReference>
<dbReference type="PANTHER" id="PTHR36117:SF3">
    <property type="entry name" value="4-HYDROXYPHENYLACETATE 3-MONOOXYGENASE-RELATED"/>
    <property type="match status" value="1"/>
</dbReference>
<evidence type="ECO:0000256" key="2">
    <source>
        <dbReference type="ARBA" id="ARBA00022827"/>
    </source>
</evidence>
<keyword evidence="1" id="KW-0285">Flavoprotein</keyword>
<evidence type="ECO:0000259" key="5">
    <source>
        <dbReference type="Pfam" id="PF03241"/>
    </source>
</evidence>
<dbReference type="Proteomes" id="UP000481043">
    <property type="component" value="Unassembled WGS sequence"/>
</dbReference>
<dbReference type="Gene3D" id="1.10.3140.10">
    <property type="entry name" value="4-hydroxybutyryl-coa dehydratase, domain 1"/>
    <property type="match status" value="1"/>
</dbReference>
<feature type="domain" description="HpaB/PvcC/4-BUDH C-terminal" evidence="5">
    <location>
        <begin position="280"/>
        <end position="477"/>
    </location>
</feature>
<dbReference type="NCBIfam" id="TIGR02309">
    <property type="entry name" value="HpaB-1"/>
    <property type="match status" value="1"/>
</dbReference>
<comment type="caution">
    <text evidence="7">The sequence shown here is derived from an EMBL/GenBank/DDBJ whole genome shotgun (WGS) entry which is preliminary data.</text>
</comment>
<dbReference type="GO" id="GO:0050660">
    <property type="term" value="F:flavin adenine dinucleotide binding"/>
    <property type="evidence" value="ECO:0007669"/>
    <property type="project" value="InterPro"/>
</dbReference>
<dbReference type="InterPro" id="IPR004925">
    <property type="entry name" value="HpaB/PvcC/4-BUDH"/>
</dbReference>
<dbReference type="PIRSF" id="PIRSF000331">
    <property type="entry name" value="HpaA_HpaB"/>
    <property type="match status" value="1"/>
</dbReference>
<sequence>MSAISGKEYMNRIDRLKSNVWVNGEKVNGNISVHPSFKGVISSQANLYDLQLDPKYKKKMTYPSPLTGHSVGASYLIPKSKEDLEFRRIMIKEWAKQSAGLMGRSPDYMNTALMSFAAAKELFGEYDSVWEQNVWNFYELAREQDLSFTHTFVNPQVNRSSFYFTEFEDDIIAAQVVDQNEDGIVIKGARLLATQGGMTDELMVFPGGGVTSNSLAYAFSIPSNTKGLKFICREPYSYRDSTFDHPLASKFDEIDTIVVFDHVLVPWNRVFFHNNMELSNKLYSDSSFFPLVLHQVITRRWAKLEFLLGLAHLLVDTIQIQEYEHIQGKISEIIISLETIKALLESSELNSGPDRFGTWVPALNPLYVAATTFPTIYPRMTEIIQLLGASGLASLPTEEDFTSEIKPDLELYLRSATLPAKERVQLYRLAWDYCMSAFGSRQTLYERFFFGDPVKLQGNLFKRYDRGSYVDMVNEFLQRAQDS</sequence>
<gene>
    <name evidence="7" type="primary">hpaB</name>
    <name evidence="7" type="ORF">G4D63_06800</name>
</gene>
<dbReference type="InterPro" id="IPR009100">
    <property type="entry name" value="AcylCoA_DH/oxidase_NM_dom_sf"/>
</dbReference>
<evidence type="ECO:0000256" key="3">
    <source>
        <dbReference type="ARBA" id="ARBA00023002"/>
    </source>
</evidence>
<dbReference type="SUPFAM" id="SSF56645">
    <property type="entry name" value="Acyl-CoA dehydrogenase NM domain-like"/>
    <property type="match status" value="1"/>
</dbReference>
<dbReference type="Gene3D" id="1.20.140.10">
    <property type="entry name" value="Butyryl-CoA Dehydrogenase, subunit A, domain 3"/>
    <property type="match status" value="1"/>
</dbReference>
<evidence type="ECO:0000256" key="4">
    <source>
        <dbReference type="PIRSR" id="PIRSR000331-2"/>
    </source>
</evidence>
<feature type="binding site" evidence="4">
    <location>
        <position position="194"/>
    </location>
    <ligand>
        <name>FAD</name>
        <dbReference type="ChEBI" id="CHEBI:57692"/>
    </ligand>
</feature>
<dbReference type="InterPro" id="IPR036250">
    <property type="entry name" value="AcylCo_DH-like_C"/>
</dbReference>
<dbReference type="InterPro" id="IPR024719">
    <property type="entry name" value="HpaB/PvcC/4-BUDH_C"/>
</dbReference>
<keyword evidence="3 7" id="KW-0560">Oxidoreductase</keyword>
<dbReference type="Pfam" id="PF11794">
    <property type="entry name" value="HpaB_N"/>
    <property type="match status" value="1"/>
</dbReference>
<dbReference type="AlphaFoldDB" id="A0A6M0Q526"/>
<dbReference type="InterPro" id="IPR012687">
    <property type="entry name" value="HpaB_Deino-type"/>
</dbReference>
<dbReference type="InterPro" id="IPR046373">
    <property type="entry name" value="Acyl-CoA_Oxase/DH_mid-dom_sf"/>
</dbReference>
<dbReference type="Gene3D" id="2.40.110.10">
    <property type="entry name" value="Butyryl-CoA Dehydrogenase, subunit A, domain 2"/>
    <property type="match status" value="1"/>
</dbReference>
<dbReference type="Pfam" id="PF03241">
    <property type="entry name" value="HpaB"/>
    <property type="match status" value="1"/>
</dbReference>
<dbReference type="EMBL" id="JAAIWM010000002">
    <property type="protein sequence ID" value="NEY71451.1"/>
    <property type="molecule type" value="Genomic_DNA"/>
</dbReference>
<evidence type="ECO:0000259" key="6">
    <source>
        <dbReference type="Pfam" id="PF11794"/>
    </source>
</evidence>
<protein>
    <submittedName>
        <fullName evidence="7">4-hydroxyphenylacetate 3-monooxygenase, oxygenase component</fullName>
        <ecNumber evidence="7">1.14.14.9</ecNumber>
    </submittedName>
</protein>
<evidence type="ECO:0000313" key="8">
    <source>
        <dbReference type="Proteomes" id="UP000481043"/>
    </source>
</evidence>
<dbReference type="GO" id="GO:0016627">
    <property type="term" value="F:oxidoreductase activity, acting on the CH-CH group of donors"/>
    <property type="evidence" value="ECO:0007669"/>
    <property type="project" value="InterPro"/>
</dbReference>
<accession>A0A6M0Q526</accession>
<dbReference type="EC" id="1.14.14.9" evidence="7"/>
<name>A0A6M0Q526_9BACI</name>
<dbReference type="GO" id="GO:0052881">
    <property type="term" value="F:4-hydroxyphenylacetate 3-monooxygenase activity"/>
    <property type="evidence" value="ECO:0007669"/>
    <property type="project" value="UniProtKB-EC"/>
</dbReference>
<keyword evidence="2 4" id="KW-0274">FAD</keyword>